<organism evidence="2 3">
    <name type="scientific">Cottoperca gobio</name>
    <name type="common">Frogmouth</name>
    <name type="synonym">Aphritis gobio</name>
    <dbReference type="NCBI Taxonomy" id="56716"/>
    <lineage>
        <taxon>Eukaryota</taxon>
        <taxon>Metazoa</taxon>
        <taxon>Chordata</taxon>
        <taxon>Craniata</taxon>
        <taxon>Vertebrata</taxon>
        <taxon>Euteleostomi</taxon>
        <taxon>Actinopterygii</taxon>
        <taxon>Neopterygii</taxon>
        <taxon>Teleostei</taxon>
        <taxon>Neoteleostei</taxon>
        <taxon>Acanthomorphata</taxon>
        <taxon>Eupercaria</taxon>
        <taxon>Perciformes</taxon>
        <taxon>Notothenioidei</taxon>
        <taxon>Bovichtidae</taxon>
        <taxon>Cottoperca</taxon>
    </lineage>
</organism>
<accession>A0A6J2R223</accession>
<dbReference type="OrthoDB" id="8715083at2759"/>
<name>A0A6J2R223_COTGO</name>
<dbReference type="KEGG" id="cgob:115018542"/>
<dbReference type="RefSeq" id="XP_029303445.1">
    <property type="nucleotide sequence ID" value="XM_029447585.1"/>
</dbReference>
<feature type="compositionally biased region" description="Polar residues" evidence="1">
    <location>
        <begin position="154"/>
        <end position="166"/>
    </location>
</feature>
<dbReference type="AlphaFoldDB" id="A0A6J2R223"/>
<feature type="region of interest" description="Disordered" evidence="1">
    <location>
        <begin position="154"/>
        <end position="179"/>
    </location>
</feature>
<evidence type="ECO:0000256" key="1">
    <source>
        <dbReference type="SAM" id="MobiDB-lite"/>
    </source>
</evidence>
<reference evidence="3" key="1">
    <citation type="submission" date="2025-08" db="UniProtKB">
        <authorList>
            <consortium name="RefSeq"/>
        </authorList>
    </citation>
    <scope>IDENTIFICATION</scope>
</reference>
<gene>
    <name evidence="3" type="primary">LOC115018542</name>
</gene>
<dbReference type="InParanoid" id="A0A6J2R223"/>
<sequence>MDGIDNYIWQRRIHHGVRYQKNAVPFPESVEVGLDFNAALERKEKLDPSLLTNAVMLDVCDFAKTVTKSEMYFLFEMLEFNFDLGVDVDDDQQCYDYAKRTNNKTKLLKDQIKMKPRRRKEKFPLPDLSNIMGSAASAPSGRYYPKRNTIVDSSLLTDGSKNSQSAEDQKMESNGAALMTKEPKGLRFTGGSYPYCKDVGVTLVIRPDDAPKEKLDPNLVTNGAMLEMLDFSRVLCGTHTGIVHDLIKQNFGLELDKTLFRLQLSKLMERKYACLTTEDKEAFRKETFRVQIKKPAQKHKKRKAPDADYQDWERLTHESKRRETLRLKEVDADIWQDSDLSYMCPVDLETEMQLDSEAAPENMVFESCLSETKLLLDVKQEEEEVFVSPVQLQTCDFNPRLPGVRPENTTLKAVSDLFIEDKNEDTNVKTQKQKLWMRRAPRSKQILKSSKVNDMFVRCREIGFDFNVGSGNNQNLDQHLFTNCMLWEVYTFSTAMTKSLRSFLYDILDTNFNLVLQDDLHVRNFFYYLITKERILQNHPDRGKMEFLKSPFQFPEFYNLVDVTNDFQTGQEVEMRQNNLDPSEPTDMKRQPFCKKIGLNLLSTEQRPVSQKLDLTVLTTGAVLEVFVFVRELCGSVHEIVNDLLEHNFDLDLQSGETMAAQVIQRWYATQKSFMKRQTTSPKIVSWLNTVVPLNGHTKLEPQPPTVEDLDSEDVKPKMDLYEDVEKKLIRYRICAEIGLDLNVRCKPEAKTKLDRRVLTRGVLFEMHQYVEQNCNRYVPALYEILEYNFDLSSQNHRKVEFAWSFASQVIAIAGKNGRKGDYLNKVVELPVEDSEFSQVVCKEEPEDCFGELDLNNNDNIVFVRELKPVDIEVVVD</sequence>
<keyword evidence="2" id="KW-1185">Reference proteome</keyword>
<dbReference type="Proteomes" id="UP000504630">
    <property type="component" value="Chromosome 14"/>
</dbReference>
<evidence type="ECO:0000313" key="3">
    <source>
        <dbReference type="RefSeq" id="XP_029303445.1"/>
    </source>
</evidence>
<proteinExistence type="predicted"/>
<dbReference type="GeneID" id="115018542"/>
<evidence type="ECO:0000313" key="2">
    <source>
        <dbReference type="Proteomes" id="UP000504630"/>
    </source>
</evidence>
<protein>
    <submittedName>
        <fullName evidence="3">Uncharacterized protein LOC115018542</fullName>
    </submittedName>
</protein>